<name>A0AAU2V5X9_9ACTN</name>
<reference evidence="1" key="1">
    <citation type="submission" date="2022-10" db="EMBL/GenBank/DDBJ databases">
        <title>The complete genomes of actinobacterial strains from the NBC collection.</title>
        <authorList>
            <person name="Joergensen T.S."/>
            <person name="Alvarez Arevalo M."/>
            <person name="Sterndorff E.B."/>
            <person name="Faurdal D."/>
            <person name="Vuksanovic O."/>
            <person name="Mourched A.-S."/>
            <person name="Charusanti P."/>
            <person name="Shaw S."/>
            <person name="Blin K."/>
            <person name="Weber T."/>
        </authorList>
    </citation>
    <scope>NUCLEOTIDE SEQUENCE</scope>
    <source>
        <strain evidence="1">NBC_00003</strain>
    </source>
</reference>
<accession>A0AAU2V5X9</accession>
<dbReference type="AlphaFoldDB" id="A0AAU2V5X9"/>
<evidence type="ECO:0000313" key="1">
    <source>
        <dbReference type="EMBL" id="WTW62534.1"/>
    </source>
</evidence>
<gene>
    <name evidence="1" type="ORF">OG549_18790</name>
</gene>
<protein>
    <submittedName>
        <fullName evidence="1">Uncharacterized protein</fullName>
    </submittedName>
</protein>
<sequence>MLTEFRAYLDSSGPAWIKVHVKDATVRDCPGGDREANVLTDYDPYLSAPNVGAEVMKKVDRIAWAFTEWRDQKFHDEGWVYVINGAVETVTKRAW</sequence>
<proteinExistence type="predicted"/>
<dbReference type="EMBL" id="CP108318">
    <property type="protein sequence ID" value="WTW62534.1"/>
    <property type="molecule type" value="Genomic_DNA"/>
</dbReference>
<organism evidence="1">
    <name type="scientific">Streptomyces sp. NBC_00003</name>
    <dbReference type="NCBI Taxonomy" id="2903608"/>
    <lineage>
        <taxon>Bacteria</taxon>
        <taxon>Bacillati</taxon>
        <taxon>Actinomycetota</taxon>
        <taxon>Actinomycetes</taxon>
        <taxon>Kitasatosporales</taxon>
        <taxon>Streptomycetaceae</taxon>
        <taxon>Streptomyces</taxon>
    </lineage>
</organism>